<dbReference type="Pfam" id="PF07645">
    <property type="entry name" value="EGF_CA"/>
    <property type="match status" value="2"/>
</dbReference>
<dbReference type="Gene3D" id="2.10.25.10">
    <property type="entry name" value="Laminin"/>
    <property type="match status" value="2"/>
</dbReference>
<evidence type="ECO:0000256" key="3">
    <source>
        <dbReference type="ARBA" id="ARBA00022737"/>
    </source>
</evidence>
<comment type="caution">
    <text evidence="6">The sequence shown here is derived from an EMBL/GenBank/DDBJ whole genome shotgun (WGS) entry which is preliminary data.</text>
</comment>
<dbReference type="Proteomes" id="UP000288716">
    <property type="component" value="Unassembled WGS sequence"/>
</dbReference>
<evidence type="ECO:0000256" key="4">
    <source>
        <dbReference type="ARBA" id="ARBA00023157"/>
    </source>
</evidence>
<dbReference type="InterPro" id="IPR001881">
    <property type="entry name" value="EGF-like_Ca-bd_dom"/>
</dbReference>
<dbReference type="PANTHER" id="PTHR24050">
    <property type="entry name" value="PA14 DOMAIN-CONTAINING PROTEIN"/>
    <property type="match status" value="1"/>
</dbReference>
<evidence type="ECO:0000256" key="1">
    <source>
        <dbReference type="ARBA" id="ARBA00022536"/>
    </source>
</evidence>
<proteinExistence type="predicted"/>
<dbReference type="VEuPathDB" id="VectorBase:LDEU014228"/>
<dbReference type="FunFam" id="2.10.25.10:FF:000038">
    <property type="entry name" value="Fibrillin 2"/>
    <property type="match status" value="1"/>
</dbReference>
<dbReference type="OrthoDB" id="19903at2759"/>
<feature type="non-terminal residue" evidence="6">
    <location>
        <position position="148"/>
    </location>
</feature>
<keyword evidence="2" id="KW-0732">Signal</keyword>
<accession>A0A443QQE2</accession>
<keyword evidence="7" id="KW-1185">Reference proteome</keyword>
<feature type="domain" description="EGF-like calcium-binding" evidence="5">
    <location>
        <begin position="7"/>
        <end position="34"/>
    </location>
</feature>
<dbReference type="SMART" id="SM00179">
    <property type="entry name" value="EGF_CA"/>
    <property type="match status" value="2"/>
</dbReference>
<keyword evidence="4" id="KW-1015">Disulfide bond</keyword>
<dbReference type="InterPro" id="IPR018097">
    <property type="entry name" value="EGF_Ca-bd_CS"/>
</dbReference>
<keyword evidence="1" id="KW-0245">EGF-like domain</keyword>
<evidence type="ECO:0000256" key="2">
    <source>
        <dbReference type="ARBA" id="ARBA00022729"/>
    </source>
</evidence>
<dbReference type="PANTHER" id="PTHR24050:SF27">
    <property type="entry name" value="FIBRILLIN-1"/>
    <property type="match status" value="1"/>
</dbReference>
<organism evidence="6 7">
    <name type="scientific">Leptotrombidium deliense</name>
    <dbReference type="NCBI Taxonomy" id="299467"/>
    <lineage>
        <taxon>Eukaryota</taxon>
        <taxon>Metazoa</taxon>
        <taxon>Ecdysozoa</taxon>
        <taxon>Arthropoda</taxon>
        <taxon>Chelicerata</taxon>
        <taxon>Arachnida</taxon>
        <taxon>Acari</taxon>
        <taxon>Acariformes</taxon>
        <taxon>Trombidiformes</taxon>
        <taxon>Prostigmata</taxon>
        <taxon>Anystina</taxon>
        <taxon>Parasitengona</taxon>
        <taxon>Trombiculoidea</taxon>
        <taxon>Trombiculidae</taxon>
        <taxon>Leptotrombidium</taxon>
    </lineage>
</organism>
<keyword evidence="3" id="KW-0677">Repeat</keyword>
<evidence type="ECO:0000259" key="5">
    <source>
        <dbReference type="SMART" id="SM00179"/>
    </source>
</evidence>
<dbReference type="InterPro" id="IPR052235">
    <property type="entry name" value="Nephronectin_domain"/>
</dbReference>
<feature type="domain" description="EGF-like calcium-binding" evidence="5">
    <location>
        <begin position="108"/>
        <end position="148"/>
    </location>
</feature>
<reference evidence="6 7" key="1">
    <citation type="journal article" date="2018" name="Gigascience">
        <title>Genomes of trombidid mites reveal novel predicted allergens and laterally-transferred genes associated with secondary metabolism.</title>
        <authorList>
            <person name="Dong X."/>
            <person name="Chaisiri K."/>
            <person name="Xia D."/>
            <person name="Armstrong S.D."/>
            <person name="Fang Y."/>
            <person name="Donnelly M.J."/>
            <person name="Kadowaki T."/>
            <person name="McGarry J.W."/>
            <person name="Darby A.C."/>
            <person name="Makepeace B.L."/>
        </authorList>
    </citation>
    <scope>NUCLEOTIDE SEQUENCE [LARGE SCALE GENOMIC DNA]</scope>
    <source>
        <strain evidence="6">UoL-UT</strain>
    </source>
</reference>
<dbReference type="AlphaFoldDB" id="A0A443QQE2"/>
<dbReference type="InterPro" id="IPR049883">
    <property type="entry name" value="NOTCH1_EGF-like"/>
</dbReference>
<dbReference type="STRING" id="299467.A0A443QQE2"/>
<gene>
    <name evidence="6" type="ORF">B4U80_12616</name>
</gene>
<dbReference type="GO" id="GO:0005576">
    <property type="term" value="C:extracellular region"/>
    <property type="evidence" value="ECO:0007669"/>
    <property type="project" value="UniProtKB-SubCell"/>
</dbReference>
<sequence>MNGKCVDIDECKEKKYDCPENQVCVNNESGYDCVLAPKVEIGTEISAVDPTSTAFVNEHTSPDTDANGLKRDTKCDEGFTFNVEIGLCIDLRCVEGFQYNNETKLCEDIDECKLPEKVCSSWQRCLNKNGTFACEDIQCEPGFEPNDN</sequence>
<evidence type="ECO:0000313" key="6">
    <source>
        <dbReference type="EMBL" id="RWS05293.1"/>
    </source>
</evidence>
<evidence type="ECO:0000313" key="7">
    <source>
        <dbReference type="Proteomes" id="UP000288716"/>
    </source>
</evidence>
<name>A0A443QQE2_9ACAR</name>
<protein>
    <submittedName>
        <fullName evidence="6">Fibulin-1-like isoform X2</fullName>
    </submittedName>
</protein>
<dbReference type="PROSITE" id="PS01187">
    <property type="entry name" value="EGF_CA"/>
    <property type="match status" value="1"/>
</dbReference>
<dbReference type="GO" id="GO:0005509">
    <property type="term" value="F:calcium ion binding"/>
    <property type="evidence" value="ECO:0007669"/>
    <property type="project" value="InterPro"/>
</dbReference>
<dbReference type="EMBL" id="NCKV01052958">
    <property type="protein sequence ID" value="RWS05293.1"/>
    <property type="molecule type" value="Genomic_DNA"/>
</dbReference>